<dbReference type="AlphaFoldDB" id="A0A942TE47"/>
<gene>
    <name evidence="2" type="ORF">KHA97_14630</name>
</gene>
<dbReference type="EMBL" id="JAGYPG010000002">
    <property type="protein sequence ID" value="MBS4196301.1"/>
    <property type="molecule type" value="Genomic_DNA"/>
</dbReference>
<feature type="signal peptide" evidence="1">
    <location>
        <begin position="1"/>
        <end position="28"/>
    </location>
</feature>
<dbReference type="RefSeq" id="WP_213125440.1">
    <property type="nucleotide sequence ID" value="NZ_JAGYPG010000002.1"/>
</dbReference>
<keyword evidence="3" id="KW-1185">Reference proteome</keyword>
<organism evidence="2 3">
    <name type="scientific">Lederbergia citri</name>
    <dbReference type="NCBI Taxonomy" id="2833580"/>
    <lineage>
        <taxon>Bacteria</taxon>
        <taxon>Bacillati</taxon>
        <taxon>Bacillota</taxon>
        <taxon>Bacilli</taxon>
        <taxon>Bacillales</taxon>
        <taxon>Bacillaceae</taxon>
        <taxon>Lederbergia</taxon>
    </lineage>
</organism>
<sequence length="385" mass="41424">MLKIYSKKMVSAIVASSLVFGLGAVVSAAPKDDGKQTGRTEQNVQTGAISFNDVTVPRYAKEIKLSGTVVMDGPQLVVDIPGATKTTVTKIADKKWKYEATVDVSAIEGDAEIKISAYTIYTNGKPAGSVHTSAPTAIQKIHVPYVISTVAENTEWTAYDRSANQFTLAYDEVENWSVGDPVITSKTMSVQGMDKEVKVLGTILKVPTAIQDFVFSQEDPKWDFDSNTNTYSATFNILITDSKGNVTTESVTKTGLTPGEVNAVSHSLTDGFGTITKTQEITVPAAPALPVVDVVAVKLSSLQLTLTEQNKEQFKVKASYTIHYSDGSSKNIENEQLGGTIKNPTSKNQTSSTEVFNIGGLVYNVTVTYVSTTKTYEVTAALKQK</sequence>
<protein>
    <submittedName>
        <fullName evidence="2">Uncharacterized protein</fullName>
    </submittedName>
</protein>
<keyword evidence="1" id="KW-0732">Signal</keyword>
<evidence type="ECO:0000313" key="2">
    <source>
        <dbReference type="EMBL" id="MBS4196301.1"/>
    </source>
</evidence>
<evidence type="ECO:0000256" key="1">
    <source>
        <dbReference type="SAM" id="SignalP"/>
    </source>
</evidence>
<dbReference type="Proteomes" id="UP000681414">
    <property type="component" value="Unassembled WGS sequence"/>
</dbReference>
<comment type="caution">
    <text evidence="2">The sequence shown here is derived from an EMBL/GenBank/DDBJ whole genome shotgun (WGS) entry which is preliminary data.</text>
</comment>
<feature type="chain" id="PRO_5036865159" evidence="1">
    <location>
        <begin position="29"/>
        <end position="385"/>
    </location>
</feature>
<evidence type="ECO:0000313" key="3">
    <source>
        <dbReference type="Proteomes" id="UP000681414"/>
    </source>
</evidence>
<proteinExistence type="predicted"/>
<reference evidence="2 3" key="1">
    <citation type="submission" date="2021-05" db="EMBL/GenBank/DDBJ databases">
        <title>Novel Bacillus species.</title>
        <authorList>
            <person name="Liu G."/>
        </authorList>
    </citation>
    <scope>NUCLEOTIDE SEQUENCE [LARGE SCALE GENOMIC DNA]</scope>
    <source>
        <strain evidence="3">FJAT-49780</strain>
    </source>
</reference>
<accession>A0A942TE47</accession>
<name>A0A942TE47_9BACI</name>